<dbReference type="PROSITE" id="PS50931">
    <property type="entry name" value="HTH_LYSR"/>
    <property type="match status" value="1"/>
</dbReference>
<evidence type="ECO:0000256" key="4">
    <source>
        <dbReference type="ARBA" id="ARBA00023163"/>
    </source>
</evidence>
<dbReference type="SUPFAM" id="SSF46785">
    <property type="entry name" value="Winged helix' DNA-binding domain"/>
    <property type="match status" value="1"/>
</dbReference>
<evidence type="ECO:0000313" key="6">
    <source>
        <dbReference type="EMBL" id="WEG08788.1"/>
    </source>
</evidence>
<dbReference type="InterPro" id="IPR036388">
    <property type="entry name" value="WH-like_DNA-bd_sf"/>
</dbReference>
<dbReference type="SUPFAM" id="SSF53850">
    <property type="entry name" value="Periplasmic binding protein-like II"/>
    <property type="match status" value="1"/>
</dbReference>
<sequence>MVESYLPHRQQLLRGLTFDQLLMTRTIAESGSFREASRILCLTQPAVSQRVQHVEQVLGTPIFQRHAGVGVSLTDAGRTFIEFCDRAIAELDRLLDDLAISERDGQGSGLAIAAPSDSIQYFMLGVLPLYKARFPGRSVHVVQSGSRADSVEAMESGQADLAFYRVPVDPRLETIALMNERLFLVAAADHPLLDVPVEQRAEALTRYEFATYSSGMRSRQLVERWALKLGVRMDIGVESKSLEVMKEVAMRGTALCVLPGIAIGQEVRDGILTVIDIAGMPLPRATAIAVKRGATQSPATRDFLNLLMEYCREKTGPLDPEVRWSFGGAPTSAPDVAGV</sequence>
<dbReference type="Pfam" id="PF03466">
    <property type="entry name" value="LysR_substrate"/>
    <property type="match status" value="1"/>
</dbReference>
<reference evidence="6 7" key="1">
    <citation type="submission" date="2023-03" db="EMBL/GenBank/DDBJ databases">
        <title>Genome sequence of Microbacterium sp. KACC 23027.</title>
        <authorList>
            <person name="Kim S."/>
            <person name="Heo J."/>
            <person name="Kwon S.-W."/>
        </authorList>
    </citation>
    <scope>NUCLEOTIDE SEQUENCE [LARGE SCALE GENOMIC DNA]</scope>
    <source>
        <strain evidence="6 7">KACC 23027</strain>
    </source>
</reference>
<evidence type="ECO:0000256" key="1">
    <source>
        <dbReference type="ARBA" id="ARBA00009437"/>
    </source>
</evidence>
<accession>A0ABY8C1S3</accession>
<dbReference type="CDD" id="cd05466">
    <property type="entry name" value="PBP2_LTTR_substrate"/>
    <property type="match status" value="1"/>
</dbReference>
<gene>
    <name evidence="6" type="ORF">PU630_16340</name>
</gene>
<name>A0ABY8C1S3_9MICO</name>
<keyword evidence="2" id="KW-0805">Transcription regulation</keyword>
<dbReference type="Gene3D" id="1.10.10.10">
    <property type="entry name" value="Winged helix-like DNA-binding domain superfamily/Winged helix DNA-binding domain"/>
    <property type="match status" value="1"/>
</dbReference>
<dbReference type="EMBL" id="CP119108">
    <property type="protein sequence ID" value="WEG08788.1"/>
    <property type="molecule type" value="Genomic_DNA"/>
</dbReference>
<evidence type="ECO:0000259" key="5">
    <source>
        <dbReference type="PROSITE" id="PS50931"/>
    </source>
</evidence>
<keyword evidence="3" id="KW-0238">DNA-binding</keyword>
<keyword evidence="7" id="KW-1185">Reference proteome</keyword>
<dbReference type="RefSeq" id="WP_275278115.1">
    <property type="nucleotide sequence ID" value="NZ_CP119108.1"/>
</dbReference>
<evidence type="ECO:0000256" key="3">
    <source>
        <dbReference type="ARBA" id="ARBA00023125"/>
    </source>
</evidence>
<organism evidence="6 7">
    <name type="scientific">Microbacterium horticulturae</name>
    <dbReference type="NCBI Taxonomy" id="3028316"/>
    <lineage>
        <taxon>Bacteria</taxon>
        <taxon>Bacillati</taxon>
        <taxon>Actinomycetota</taxon>
        <taxon>Actinomycetes</taxon>
        <taxon>Micrococcales</taxon>
        <taxon>Microbacteriaceae</taxon>
        <taxon>Microbacterium</taxon>
    </lineage>
</organism>
<feature type="domain" description="HTH lysR-type" evidence="5">
    <location>
        <begin position="16"/>
        <end position="74"/>
    </location>
</feature>
<dbReference type="PRINTS" id="PR00039">
    <property type="entry name" value="HTHLYSR"/>
</dbReference>
<comment type="similarity">
    <text evidence="1">Belongs to the LysR transcriptional regulatory family.</text>
</comment>
<dbReference type="Proteomes" id="UP001214553">
    <property type="component" value="Chromosome"/>
</dbReference>
<keyword evidence="4" id="KW-0804">Transcription</keyword>
<dbReference type="InterPro" id="IPR005119">
    <property type="entry name" value="LysR_subst-bd"/>
</dbReference>
<proteinExistence type="inferred from homology"/>
<evidence type="ECO:0000313" key="7">
    <source>
        <dbReference type="Proteomes" id="UP001214553"/>
    </source>
</evidence>
<dbReference type="Gene3D" id="3.40.190.290">
    <property type="match status" value="1"/>
</dbReference>
<evidence type="ECO:0000256" key="2">
    <source>
        <dbReference type="ARBA" id="ARBA00023015"/>
    </source>
</evidence>
<dbReference type="InterPro" id="IPR036390">
    <property type="entry name" value="WH_DNA-bd_sf"/>
</dbReference>
<dbReference type="Pfam" id="PF00126">
    <property type="entry name" value="HTH_1"/>
    <property type="match status" value="1"/>
</dbReference>
<protein>
    <submittedName>
        <fullName evidence="6">LysR family transcriptional regulator</fullName>
    </submittedName>
</protein>
<dbReference type="PANTHER" id="PTHR30126:SF40">
    <property type="entry name" value="HTH-TYPE TRANSCRIPTIONAL REGULATOR GLTR"/>
    <property type="match status" value="1"/>
</dbReference>
<dbReference type="InterPro" id="IPR000847">
    <property type="entry name" value="LysR_HTH_N"/>
</dbReference>
<dbReference type="PANTHER" id="PTHR30126">
    <property type="entry name" value="HTH-TYPE TRANSCRIPTIONAL REGULATOR"/>
    <property type="match status" value="1"/>
</dbReference>